<dbReference type="InterPro" id="IPR024072">
    <property type="entry name" value="DHFR-like_dom_sf"/>
</dbReference>
<dbReference type="EMBL" id="JACSPQ010000005">
    <property type="protein sequence ID" value="MBD8001954.1"/>
    <property type="molecule type" value="Genomic_DNA"/>
</dbReference>
<comment type="caution">
    <text evidence="10">The sequence shown here is derived from an EMBL/GenBank/DDBJ whole genome shotgun (WGS) entry which is preliminary data.</text>
</comment>
<evidence type="ECO:0000256" key="7">
    <source>
        <dbReference type="ARBA" id="ARBA00025067"/>
    </source>
</evidence>
<gene>
    <name evidence="10" type="ORF">H9626_06950</name>
</gene>
<dbReference type="EC" id="1.5.1.3" evidence="3 8"/>
<dbReference type="InterPro" id="IPR012259">
    <property type="entry name" value="DHFR"/>
</dbReference>
<accession>A0ABR8VB07</accession>
<dbReference type="SUPFAM" id="SSF53597">
    <property type="entry name" value="Dihydrofolate reductase-like"/>
    <property type="match status" value="1"/>
</dbReference>
<dbReference type="PROSITE" id="PS51330">
    <property type="entry name" value="DHFR_2"/>
    <property type="match status" value="1"/>
</dbReference>
<dbReference type="RefSeq" id="WP_191710038.1">
    <property type="nucleotide sequence ID" value="NZ_JACSPQ010000005.1"/>
</dbReference>
<dbReference type="PANTHER" id="PTHR48069">
    <property type="entry name" value="DIHYDROFOLATE REDUCTASE"/>
    <property type="match status" value="1"/>
</dbReference>
<name>A0ABR8VB07_9BACT</name>
<dbReference type="PIRSF" id="PIRSF000194">
    <property type="entry name" value="DHFR"/>
    <property type="match status" value="1"/>
</dbReference>
<dbReference type="PANTHER" id="PTHR48069:SF3">
    <property type="entry name" value="DIHYDROFOLATE REDUCTASE"/>
    <property type="match status" value="1"/>
</dbReference>
<comment type="catalytic activity">
    <reaction evidence="8">
        <text>(6S)-5,6,7,8-tetrahydrofolate + NADP(+) = 7,8-dihydrofolate + NADPH + H(+)</text>
        <dbReference type="Rhea" id="RHEA:15009"/>
        <dbReference type="ChEBI" id="CHEBI:15378"/>
        <dbReference type="ChEBI" id="CHEBI:57451"/>
        <dbReference type="ChEBI" id="CHEBI:57453"/>
        <dbReference type="ChEBI" id="CHEBI:57783"/>
        <dbReference type="ChEBI" id="CHEBI:58349"/>
        <dbReference type="EC" id="1.5.1.3"/>
    </reaction>
</comment>
<evidence type="ECO:0000256" key="8">
    <source>
        <dbReference type="PIRNR" id="PIRNR000194"/>
    </source>
</evidence>
<dbReference type="Proteomes" id="UP000616346">
    <property type="component" value="Unassembled WGS sequence"/>
</dbReference>
<evidence type="ECO:0000256" key="3">
    <source>
        <dbReference type="ARBA" id="ARBA00012856"/>
    </source>
</evidence>
<evidence type="ECO:0000256" key="2">
    <source>
        <dbReference type="ARBA" id="ARBA00009539"/>
    </source>
</evidence>
<sequence>MFLSIIAAINKNRGLGFQNKLLYWLPNDLKRFKALTTGHTVVMGRKTFESLPKGALPNRRNIVLTRQEICFEGTETFHTLEEALAHCASDEEVFIMGGATLYTEAMPQADRLYITEVDDDKAPADVFFPEINPEQWQEKSRECYPTDEKHLYSYCFVDYERR</sequence>
<reference evidence="10 11" key="1">
    <citation type="submission" date="2020-08" db="EMBL/GenBank/DDBJ databases">
        <title>A Genomic Blueprint of the Chicken Gut Microbiome.</title>
        <authorList>
            <person name="Gilroy R."/>
            <person name="Ravi A."/>
            <person name="Getino M."/>
            <person name="Pursley I."/>
            <person name="Horton D.L."/>
            <person name="Alikhan N.-F."/>
            <person name="Baker D."/>
            <person name="Gharbi K."/>
            <person name="Hall N."/>
            <person name="Watson M."/>
            <person name="Adriaenssens E.M."/>
            <person name="Foster-Nyarko E."/>
            <person name="Jarju S."/>
            <person name="Secka A."/>
            <person name="Antonio M."/>
            <person name="Oren A."/>
            <person name="Chaudhuri R."/>
            <person name="La Ragione R.M."/>
            <person name="Hildebrand F."/>
            <person name="Pallen M.J."/>
        </authorList>
    </citation>
    <scope>NUCLEOTIDE SEQUENCE [LARGE SCALE GENOMIC DNA]</scope>
    <source>
        <strain evidence="10 11">Sa1YUN3</strain>
    </source>
</reference>
<keyword evidence="11" id="KW-1185">Reference proteome</keyword>
<evidence type="ECO:0000256" key="4">
    <source>
        <dbReference type="ARBA" id="ARBA00022563"/>
    </source>
</evidence>
<keyword evidence="5 8" id="KW-0521">NADP</keyword>
<dbReference type="CDD" id="cd00209">
    <property type="entry name" value="DHFR"/>
    <property type="match status" value="1"/>
</dbReference>
<evidence type="ECO:0000313" key="11">
    <source>
        <dbReference type="Proteomes" id="UP000616346"/>
    </source>
</evidence>
<comment type="pathway">
    <text evidence="1 8">Cofactor biosynthesis; tetrahydrofolate biosynthesis; 5,6,7,8-tetrahydrofolate from 7,8-dihydrofolate: step 1/1.</text>
</comment>
<dbReference type="PRINTS" id="PR00070">
    <property type="entry name" value="DHFR"/>
</dbReference>
<comment type="similarity">
    <text evidence="2 8">Belongs to the dihydrofolate reductase family.</text>
</comment>
<dbReference type="Pfam" id="PF00186">
    <property type="entry name" value="DHFR_1"/>
    <property type="match status" value="1"/>
</dbReference>
<organism evidence="10 11">
    <name type="scientific">Phocaeicola faecium</name>
    <dbReference type="NCBI Taxonomy" id="2762213"/>
    <lineage>
        <taxon>Bacteria</taxon>
        <taxon>Pseudomonadati</taxon>
        <taxon>Bacteroidota</taxon>
        <taxon>Bacteroidia</taxon>
        <taxon>Bacteroidales</taxon>
        <taxon>Bacteroidaceae</taxon>
        <taxon>Phocaeicola</taxon>
    </lineage>
</organism>
<evidence type="ECO:0000259" key="9">
    <source>
        <dbReference type="PROSITE" id="PS51330"/>
    </source>
</evidence>
<evidence type="ECO:0000256" key="6">
    <source>
        <dbReference type="ARBA" id="ARBA00023002"/>
    </source>
</evidence>
<proteinExistence type="inferred from homology"/>
<dbReference type="Gene3D" id="3.40.430.10">
    <property type="entry name" value="Dihydrofolate Reductase, subunit A"/>
    <property type="match status" value="1"/>
</dbReference>
<protein>
    <recommendedName>
        <fullName evidence="3 8">Dihydrofolate reductase</fullName>
        <ecNumber evidence="3 8">1.5.1.3</ecNumber>
    </recommendedName>
</protein>
<evidence type="ECO:0000256" key="1">
    <source>
        <dbReference type="ARBA" id="ARBA00004903"/>
    </source>
</evidence>
<keyword evidence="6 8" id="KW-0560">Oxidoreductase</keyword>
<dbReference type="InterPro" id="IPR001796">
    <property type="entry name" value="DHFR_dom"/>
</dbReference>
<evidence type="ECO:0000313" key="10">
    <source>
        <dbReference type="EMBL" id="MBD8001954.1"/>
    </source>
</evidence>
<evidence type="ECO:0000256" key="5">
    <source>
        <dbReference type="ARBA" id="ARBA00022857"/>
    </source>
</evidence>
<keyword evidence="4 8" id="KW-0554">One-carbon metabolism</keyword>
<feature type="domain" description="DHFR" evidence="9">
    <location>
        <begin position="2"/>
        <end position="161"/>
    </location>
</feature>
<comment type="function">
    <text evidence="7 8">Key enzyme in folate metabolism. Catalyzes an essential reaction for de novo glycine and purine synthesis, and for DNA precursor synthesis.</text>
</comment>